<evidence type="ECO:0008006" key="3">
    <source>
        <dbReference type="Google" id="ProtNLM"/>
    </source>
</evidence>
<dbReference type="AlphaFoldDB" id="A0A1V9FPI2"/>
<dbReference type="Pfam" id="PF19570">
    <property type="entry name" value="DUF6088"/>
    <property type="match status" value="1"/>
</dbReference>
<protein>
    <recommendedName>
        <fullName evidence="3">Type IV toxin-antitoxin system AbiEi family antitoxin domain-containing protein</fullName>
    </recommendedName>
</protein>
<accession>A0A1V9FPI2</accession>
<dbReference type="OrthoDB" id="9798200at2"/>
<organism evidence="1 2">
    <name type="scientific">Niastella vici</name>
    <dbReference type="NCBI Taxonomy" id="1703345"/>
    <lineage>
        <taxon>Bacteria</taxon>
        <taxon>Pseudomonadati</taxon>
        <taxon>Bacteroidota</taxon>
        <taxon>Chitinophagia</taxon>
        <taxon>Chitinophagales</taxon>
        <taxon>Chitinophagaceae</taxon>
        <taxon>Niastella</taxon>
    </lineage>
</organism>
<evidence type="ECO:0000313" key="1">
    <source>
        <dbReference type="EMBL" id="OQP60207.1"/>
    </source>
</evidence>
<gene>
    <name evidence="1" type="ORF">A3860_34590</name>
</gene>
<name>A0A1V9FPI2_9BACT</name>
<keyword evidence="2" id="KW-1185">Reference proteome</keyword>
<evidence type="ECO:0000313" key="2">
    <source>
        <dbReference type="Proteomes" id="UP000192796"/>
    </source>
</evidence>
<dbReference type="InterPro" id="IPR045738">
    <property type="entry name" value="DUF6088"/>
</dbReference>
<dbReference type="EMBL" id="LVYD01000065">
    <property type="protein sequence ID" value="OQP60207.1"/>
    <property type="molecule type" value="Genomic_DNA"/>
</dbReference>
<sequence>MAASIQLQILRAIARKRKSDLIFPGDFKKIGTQNVIKTTLHRLYKENKIERIAQGIYIIPGYDPVLDKILPSLDEIAHAIVHRDKTRIMPSGAHAYINWDFQHRFLPNWFT</sequence>
<dbReference type="Proteomes" id="UP000192796">
    <property type="component" value="Unassembled WGS sequence"/>
</dbReference>
<reference evidence="1 2" key="1">
    <citation type="submission" date="2016-03" db="EMBL/GenBank/DDBJ databases">
        <title>Niastella vici sp. nov., isolated from farmland soil.</title>
        <authorList>
            <person name="Chen L."/>
            <person name="Wang D."/>
            <person name="Yang S."/>
            <person name="Wang G."/>
        </authorList>
    </citation>
    <scope>NUCLEOTIDE SEQUENCE [LARGE SCALE GENOMIC DNA]</scope>
    <source>
        <strain evidence="1 2">DJ57</strain>
    </source>
</reference>
<comment type="caution">
    <text evidence="1">The sequence shown here is derived from an EMBL/GenBank/DDBJ whole genome shotgun (WGS) entry which is preliminary data.</text>
</comment>
<proteinExistence type="predicted"/>